<keyword evidence="1" id="KW-1133">Transmembrane helix</keyword>
<feature type="transmembrane region" description="Helical" evidence="1">
    <location>
        <begin position="130"/>
        <end position="149"/>
    </location>
</feature>
<gene>
    <name evidence="2" type="ORF">OX90_11275</name>
</gene>
<dbReference type="EMBL" id="JUEU01000118">
    <property type="protein sequence ID" value="KOP59456.1"/>
    <property type="molecule type" value="Genomic_DNA"/>
</dbReference>
<feature type="transmembrane region" description="Helical" evidence="1">
    <location>
        <begin position="71"/>
        <end position="93"/>
    </location>
</feature>
<reference evidence="2 3" key="1">
    <citation type="submission" date="2014-12" db="EMBL/GenBank/DDBJ databases">
        <authorList>
            <person name="Baeyen S."/>
        </authorList>
    </citation>
    <scope>NUCLEOTIDE SEQUENCE [LARGE SCALE GENOMIC DNA]</scope>
    <source>
        <strain evidence="2 3">LMG 28496</strain>
    </source>
</reference>
<sequence>MNIENISKYIAAIPTLFLSALLTSLSAFSFILVILKILDNPLSIFTIALICFGIIVTFTLLLFLLEAFQEIFVNIFFYIYVFIVGLSFTLWIFETPLFIFNTAFMCIGLMSTFTIMLLSLDIFQKLFSTLIYYFLVLLTQSAALIKEIAKKIKHLKKTKGVE</sequence>
<name>A0ABR5JPT0_9PSED</name>
<proteinExistence type="predicted"/>
<evidence type="ECO:0000313" key="3">
    <source>
        <dbReference type="Proteomes" id="UP000037201"/>
    </source>
</evidence>
<organism evidence="2 3">
    <name type="scientific">Pseudomonas coronafaciens pv. porri</name>
    <dbReference type="NCBI Taxonomy" id="83964"/>
    <lineage>
        <taxon>Bacteria</taxon>
        <taxon>Pseudomonadati</taxon>
        <taxon>Pseudomonadota</taxon>
        <taxon>Gammaproteobacteria</taxon>
        <taxon>Pseudomonadales</taxon>
        <taxon>Pseudomonadaceae</taxon>
        <taxon>Pseudomonas</taxon>
        <taxon>Pseudomonas coronafaciens</taxon>
    </lineage>
</organism>
<keyword evidence="1" id="KW-0472">Membrane</keyword>
<evidence type="ECO:0000256" key="1">
    <source>
        <dbReference type="SAM" id="Phobius"/>
    </source>
</evidence>
<feature type="transmembrane region" description="Helical" evidence="1">
    <location>
        <begin position="12"/>
        <end position="35"/>
    </location>
</feature>
<evidence type="ECO:0000313" key="2">
    <source>
        <dbReference type="EMBL" id="KOP59456.1"/>
    </source>
</evidence>
<protein>
    <submittedName>
        <fullName evidence="2">Uncharacterized protein</fullName>
    </submittedName>
</protein>
<keyword evidence="1" id="KW-0812">Transmembrane</keyword>
<dbReference type="Proteomes" id="UP000037201">
    <property type="component" value="Unassembled WGS sequence"/>
</dbReference>
<feature type="transmembrane region" description="Helical" evidence="1">
    <location>
        <begin position="98"/>
        <end position="118"/>
    </location>
</feature>
<feature type="transmembrane region" description="Helical" evidence="1">
    <location>
        <begin position="42"/>
        <end position="65"/>
    </location>
</feature>
<keyword evidence="3" id="KW-1185">Reference proteome</keyword>
<dbReference type="RefSeq" id="WP_053486512.1">
    <property type="nucleotide sequence ID" value="NZ_JUEU01000118.1"/>
</dbReference>
<reference evidence="2 3" key="2">
    <citation type="submission" date="2015-09" db="EMBL/GenBank/DDBJ databases">
        <title>Genome analysis of Pseudomonas syringae pv. porri LMG.</title>
        <authorList>
            <person name="Rombouts S."/>
        </authorList>
    </citation>
    <scope>NUCLEOTIDE SEQUENCE [LARGE SCALE GENOMIC DNA]</scope>
    <source>
        <strain evidence="2 3">LMG 28496</strain>
    </source>
</reference>
<comment type="caution">
    <text evidence="2">The sequence shown here is derived from an EMBL/GenBank/DDBJ whole genome shotgun (WGS) entry which is preliminary data.</text>
</comment>
<accession>A0ABR5JPT0</accession>